<name>A0A5S5D3D4_9SPHI</name>
<dbReference type="Proteomes" id="UP000325105">
    <property type="component" value="Unassembled WGS sequence"/>
</dbReference>
<comment type="caution">
    <text evidence="1">The sequence shown here is derived from an EMBL/GenBank/DDBJ whole genome shotgun (WGS) entry which is preliminary data.</text>
</comment>
<protein>
    <submittedName>
        <fullName evidence="1">Uncharacterized protein DUF2490</fullName>
    </submittedName>
</protein>
<dbReference type="Pfam" id="PF10677">
    <property type="entry name" value="DUF2490"/>
    <property type="match status" value="1"/>
</dbReference>
<dbReference type="RefSeq" id="WP_170250063.1">
    <property type="nucleotide sequence ID" value="NZ_VNHX01000028.1"/>
</dbReference>
<dbReference type="InterPro" id="IPR019619">
    <property type="entry name" value="DUF2490"/>
</dbReference>
<evidence type="ECO:0000313" key="2">
    <source>
        <dbReference type="Proteomes" id="UP000325105"/>
    </source>
</evidence>
<keyword evidence="2" id="KW-1185">Reference proteome</keyword>
<dbReference type="EMBL" id="VNHX01000028">
    <property type="protein sequence ID" value="TYP89312.1"/>
    <property type="molecule type" value="Genomic_DNA"/>
</dbReference>
<evidence type="ECO:0000313" key="1">
    <source>
        <dbReference type="EMBL" id="TYP89312.1"/>
    </source>
</evidence>
<reference evidence="1 2" key="1">
    <citation type="submission" date="2019-07" db="EMBL/GenBank/DDBJ databases">
        <title>Genomic Encyclopedia of Archaeal and Bacterial Type Strains, Phase II (KMG-II): from individual species to whole genera.</title>
        <authorList>
            <person name="Goeker M."/>
        </authorList>
    </citation>
    <scope>NUCLEOTIDE SEQUENCE [LARGE SCALE GENOMIC DNA]</scope>
    <source>
        <strain evidence="1 2">DSM 18850</strain>
    </source>
</reference>
<gene>
    <name evidence="1" type="ORF">BC792_12831</name>
</gene>
<dbReference type="AlphaFoldDB" id="A0A5S5D3D4"/>
<organism evidence="1 2">
    <name type="scientific">Sphingobacterium allocomposti</name>
    <dbReference type="NCBI Taxonomy" id="415956"/>
    <lineage>
        <taxon>Bacteria</taxon>
        <taxon>Pseudomonadati</taxon>
        <taxon>Bacteroidota</taxon>
        <taxon>Sphingobacteriia</taxon>
        <taxon>Sphingobacteriales</taxon>
        <taxon>Sphingobacteriaceae</taxon>
        <taxon>Sphingobacterium</taxon>
    </lineage>
</organism>
<proteinExistence type="predicted"/>
<accession>A0A5S5D3D4</accession>
<sequence length="218" mass="25465">MLFLLVVNCANAQNRFGIMPQFNGSFKVGDLLKVNAKLENRFIFYQNPANDLGGRSEYERTDIELVAAASRGYLKNFGVGYLVRRSDIDGRFLHRLIQQYSLGQKIGGLQFAHRFRTDQTFEKDEEVQYRLRYRISFEKPLSGLQVDPREYYLKFNNEYLGVLQARKTNLEIRLLTAIGYNHSEDDQIELGLDYRAENIIGNSTENLLWLTIGWYHKF</sequence>